<comment type="similarity">
    <text evidence="1 10">Belongs to the folylpolyglutamate synthase family.</text>
</comment>
<protein>
    <recommendedName>
        <fullName evidence="2">tetrahydrofolate synthase</fullName>
        <ecNumber evidence="2">6.3.2.17</ecNumber>
    </recommendedName>
    <alternativeName>
        <fullName evidence="8">Tetrahydrofolylpolyglutamate synthase</fullName>
    </alternativeName>
</protein>
<dbReference type="PIRSF" id="PIRSF001563">
    <property type="entry name" value="Folylpolyglu_synth"/>
    <property type="match status" value="1"/>
</dbReference>
<dbReference type="PROSITE" id="PS01012">
    <property type="entry name" value="FOLYLPOLYGLU_SYNT_2"/>
    <property type="match status" value="1"/>
</dbReference>
<feature type="domain" description="Mur ligase central" evidence="12">
    <location>
        <begin position="43"/>
        <end position="261"/>
    </location>
</feature>
<evidence type="ECO:0000256" key="6">
    <source>
        <dbReference type="ARBA" id="ARBA00022840"/>
    </source>
</evidence>
<dbReference type="InterPro" id="IPR001645">
    <property type="entry name" value="Folylpolyglutamate_synth"/>
</dbReference>
<dbReference type="EC" id="6.3.2.17" evidence="2"/>
<evidence type="ECO:0000256" key="8">
    <source>
        <dbReference type="ARBA" id="ARBA00030592"/>
    </source>
</evidence>
<dbReference type="InterPro" id="IPR004101">
    <property type="entry name" value="Mur_ligase_C"/>
</dbReference>
<dbReference type="PANTHER" id="PTHR11136:SF0">
    <property type="entry name" value="DIHYDROFOLATE SYNTHETASE-RELATED"/>
    <property type="match status" value="1"/>
</dbReference>
<evidence type="ECO:0000256" key="7">
    <source>
        <dbReference type="ARBA" id="ARBA00022842"/>
    </source>
</evidence>
<dbReference type="Gene3D" id="3.40.1190.10">
    <property type="entry name" value="Mur-like, catalytic domain"/>
    <property type="match status" value="1"/>
</dbReference>
<keyword evidence="3 10" id="KW-0436">Ligase</keyword>
<gene>
    <name evidence="13" type="ORF">NP439_12080</name>
</gene>
<dbReference type="Proteomes" id="UP001059773">
    <property type="component" value="Chromosome"/>
</dbReference>
<name>A0ABY5JZY1_9BACI</name>
<sequence length="427" mass="48079">MNTDIHDFFEKRQRLGVQPGLDRIESLLDALDHPEKKFTSIHIAGTNGKGSTGAFLQAALRANRYQVGTFTSPSLSGLTGFILHNGESISEDVFTELFQEMEAVIEEMDNQGRHPSHFEIITALAFLYFSKNVDIAIIEAGMGGRDDTTNVIQPVLSIITTVSKDHTAFLGDTITEIASHKAGIIKRRTPIITGVEGEGLIPIINEANKKRAVLYRFGMDFTIKDVQIDEFEWKNLGSRYRIKLQTIGLHQHQNASVAIQAIKVLKNRFGHLDMRISIEAIQKVIIPGRMEKIHDNPFILVDGAHNEAGMKAFIKTVRAIYPRRKVLVLFAAFKDKDIEEMQKQLADVFPNLYITSFDHPRAAALTDYPLKGESEFVEDWQAWIEDKIKTSKVPILITGSFHFINLIRSFIDSSKKIDIDTETDELS</sequence>
<evidence type="ECO:0000256" key="10">
    <source>
        <dbReference type="PIRNR" id="PIRNR001563"/>
    </source>
</evidence>
<evidence type="ECO:0000256" key="1">
    <source>
        <dbReference type="ARBA" id="ARBA00008276"/>
    </source>
</evidence>
<dbReference type="InterPro" id="IPR036565">
    <property type="entry name" value="Mur-like_cat_sf"/>
</dbReference>
<dbReference type="NCBIfam" id="TIGR01499">
    <property type="entry name" value="folC"/>
    <property type="match status" value="1"/>
</dbReference>
<accession>A0ABY5JZY1</accession>
<proteinExistence type="inferred from homology"/>
<dbReference type="InterPro" id="IPR018109">
    <property type="entry name" value="Folylpolyglutamate_synth_CS"/>
</dbReference>
<evidence type="ECO:0000259" key="11">
    <source>
        <dbReference type="Pfam" id="PF02875"/>
    </source>
</evidence>
<evidence type="ECO:0000313" key="14">
    <source>
        <dbReference type="Proteomes" id="UP001059773"/>
    </source>
</evidence>
<evidence type="ECO:0000256" key="2">
    <source>
        <dbReference type="ARBA" id="ARBA00013025"/>
    </source>
</evidence>
<dbReference type="Pfam" id="PF08245">
    <property type="entry name" value="Mur_ligase_M"/>
    <property type="match status" value="1"/>
</dbReference>
<keyword evidence="14" id="KW-1185">Reference proteome</keyword>
<dbReference type="InterPro" id="IPR036615">
    <property type="entry name" value="Mur_ligase_C_dom_sf"/>
</dbReference>
<dbReference type="PANTHER" id="PTHR11136">
    <property type="entry name" value="FOLYLPOLYGLUTAMATE SYNTHASE-RELATED"/>
    <property type="match status" value="1"/>
</dbReference>
<evidence type="ECO:0000256" key="4">
    <source>
        <dbReference type="ARBA" id="ARBA00022723"/>
    </source>
</evidence>
<keyword evidence="5 10" id="KW-0547">Nucleotide-binding</keyword>
<evidence type="ECO:0000256" key="5">
    <source>
        <dbReference type="ARBA" id="ARBA00022741"/>
    </source>
</evidence>
<evidence type="ECO:0000313" key="13">
    <source>
        <dbReference type="EMBL" id="UUI05329.1"/>
    </source>
</evidence>
<dbReference type="RefSeq" id="WP_256710194.1">
    <property type="nucleotide sequence ID" value="NZ_CP101914.1"/>
</dbReference>
<evidence type="ECO:0000256" key="3">
    <source>
        <dbReference type="ARBA" id="ARBA00022598"/>
    </source>
</evidence>
<evidence type="ECO:0000256" key="9">
    <source>
        <dbReference type="ARBA" id="ARBA00047493"/>
    </source>
</evidence>
<dbReference type="Pfam" id="PF02875">
    <property type="entry name" value="Mur_ligase_C"/>
    <property type="match status" value="1"/>
</dbReference>
<reference evidence="13" key="1">
    <citation type="submission" date="2022-07" db="EMBL/GenBank/DDBJ databases">
        <title>FELIX.</title>
        <authorList>
            <person name="Wan K.H."/>
            <person name="Park S."/>
            <person name="Lawrence Q."/>
            <person name="Eichenberger J.P."/>
            <person name="Booth B.W."/>
            <person name="Piaggio A.J."/>
            <person name="Chandler J.C."/>
            <person name="Franklin A.B."/>
            <person name="Celniker S.E."/>
        </authorList>
    </citation>
    <scope>NUCLEOTIDE SEQUENCE</scope>
    <source>
        <strain evidence="13">QA-1986 374</strain>
    </source>
</reference>
<dbReference type="SUPFAM" id="SSF53623">
    <property type="entry name" value="MurD-like peptide ligases, catalytic domain"/>
    <property type="match status" value="1"/>
</dbReference>
<dbReference type="InterPro" id="IPR013221">
    <property type="entry name" value="Mur_ligase_cen"/>
</dbReference>
<dbReference type="SUPFAM" id="SSF53244">
    <property type="entry name" value="MurD-like peptide ligases, peptide-binding domain"/>
    <property type="match status" value="1"/>
</dbReference>
<evidence type="ECO:0000259" key="12">
    <source>
        <dbReference type="Pfam" id="PF08245"/>
    </source>
</evidence>
<keyword evidence="4" id="KW-0479">Metal-binding</keyword>
<dbReference type="EMBL" id="CP101914">
    <property type="protein sequence ID" value="UUI05329.1"/>
    <property type="molecule type" value="Genomic_DNA"/>
</dbReference>
<feature type="domain" description="Mur ligase C-terminal" evidence="11">
    <location>
        <begin position="288"/>
        <end position="399"/>
    </location>
</feature>
<organism evidence="13 14">
    <name type="scientific">Oceanobacillus jeddahense</name>
    <dbReference type="NCBI Taxonomy" id="1462527"/>
    <lineage>
        <taxon>Bacteria</taxon>
        <taxon>Bacillati</taxon>
        <taxon>Bacillota</taxon>
        <taxon>Bacilli</taxon>
        <taxon>Bacillales</taxon>
        <taxon>Bacillaceae</taxon>
        <taxon>Oceanobacillus</taxon>
    </lineage>
</organism>
<keyword evidence="6 10" id="KW-0067">ATP-binding</keyword>
<dbReference type="Gene3D" id="3.90.190.20">
    <property type="entry name" value="Mur ligase, C-terminal domain"/>
    <property type="match status" value="1"/>
</dbReference>
<comment type="catalytic activity">
    <reaction evidence="9">
        <text>(6S)-5,6,7,8-tetrahydrofolyl-(gamma-L-Glu)(n) + L-glutamate + ATP = (6S)-5,6,7,8-tetrahydrofolyl-(gamma-L-Glu)(n+1) + ADP + phosphate + H(+)</text>
        <dbReference type="Rhea" id="RHEA:10580"/>
        <dbReference type="Rhea" id="RHEA-COMP:14738"/>
        <dbReference type="Rhea" id="RHEA-COMP:14740"/>
        <dbReference type="ChEBI" id="CHEBI:15378"/>
        <dbReference type="ChEBI" id="CHEBI:29985"/>
        <dbReference type="ChEBI" id="CHEBI:30616"/>
        <dbReference type="ChEBI" id="CHEBI:43474"/>
        <dbReference type="ChEBI" id="CHEBI:141005"/>
        <dbReference type="ChEBI" id="CHEBI:456216"/>
        <dbReference type="EC" id="6.3.2.17"/>
    </reaction>
</comment>
<keyword evidence="7" id="KW-0460">Magnesium</keyword>